<evidence type="ECO:0000313" key="8">
    <source>
        <dbReference type="Proteomes" id="UP000298127"/>
    </source>
</evidence>
<reference evidence="7 8" key="1">
    <citation type="journal article" date="2018" name="J. Microbiol.">
        <title>Leifsonia flava sp. nov., a novel actinobacterium isolated from the rhizosphere of Aquilegia viridiflora.</title>
        <authorList>
            <person name="Cai Y."/>
            <person name="Tao W.Z."/>
            <person name="Ma Y.J."/>
            <person name="Cheng J."/>
            <person name="Zhang M.Y."/>
            <person name="Zhang Y.X."/>
        </authorList>
    </citation>
    <scope>NUCLEOTIDE SEQUENCE [LARGE SCALE GENOMIC DNA]</scope>
    <source>
        <strain evidence="7 8">SYP-B2174</strain>
    </source>
</reference>
<comment type="caution">
    <text evidence="7">The sequence shown here is derived from an EMBL/GenBank/DDBJ whole genome shotgun (WGS) entry which is preliminary data.</text>
</comment>
<dbReference type="GO" id="GO:0005886">
    <property type="term" value="C:plasma membrane"/>
    <property type="evidence" value="ECO:0007669"/>
    <property type="project" value="UniProtKB-SubCell"/>
</dbReference>
<gene>
    <name evidence="7" type="ORF">E4M00_11125</name>
</gene>
<comment type="subcellular location">
    <subcellularLocation>
        <location evidence="1">Cell membrane</location>
        <topology evidence="1">Multi-pass membrane protein</topology>
    </subcellularLocation>
</comment>
<keyword evidence="3 6" id="KW-0812">Transmembrane</keyword>
<dbReference type="Pfam" id="PF01810">
    <property type="entry name" value="LysE"/>
    <property type="match status" value="1"/>
</dbReference>
<evidence type="ECO:0000256" key="4">
    <source>
        <dbReference type="ARBA" id="ARBA00022989"/>
    </source>
</evidence>
<feature type="transmembrane region" description="Helical" evidence="6">
    <location>
        <begin position="182"/>
        <end position="203"/>
    </location>
</feature>
<sequence>MLPFVPLLAGLGVGFSLIIAIGAQNLYVLRQGMRREHVLIVIAICALSDAALIAVGVSGIGAALQHVPWLVVVVRWAGAAFLITYGVLAARRAWSGEGGLVDAAESATTDPAATDATPDAAAPSGGASPVGVATATRAPRVTASVAAVVTTTLALTWLNPHVYLDTLFLLGSVANSYTDERWWFAAGAMAASVIWFSALGIGARHLGRVLRSPRAWRILDGVIAAVMIVLGVMLVLPL</sequence>
<name>A0A4Y9QY98_9MICO</name>
<keyword evidence="8" id="KW-1185">Reference proteome</keyword>
<feature type="transmembrane region" description="Helical" evidence="6">
    <location>
        <begin position="39"/>
        <end position="63"/>
    </location>
</feature>
<evidence type="ECO:0000256" key="2">
    <source>
        <dbReference type="ARBA" id="ARBA00022475"/>
    </source>
</evidence>
<evidence type="ECO:0000256" key="6">
    <source>
        <dbReference type="SAM" id="Phobius"/>
    </source>
</evidence>
<evidence type="ECO:0000256" key="5">
    <source>
        <dbReference type="ARBA" id="ARBA00023136"/>
    </source>
</evidence>
<feature type="transmembrane region" description="Helical" evidence="6">
    <location>
        <begin position="215"/>
        <end position="236"/>
    </location>
</feature>
<dbReference type="PANTHER" id="PTHR30086:SF20">
    <property type="entry name" value="ARGININE EXPORTER PROTEIN ARGO-RELATED"/>
    <property type="match status" value="1"/>
</dbReference>
<dbReference type="EMBL" id="SPQZ01000004">
    <property type="protein sequence ID" value="TFV96632.1"/>
    <property type="molecule type" value="Genomic_DNA"/>
</dbReference>
<dbReference type="GO" id="GO:0015171">
    <property type="term" value="F:amino acid transmembrane transporter activity"/>
    <property type="evidence" value="ECO:0007669"/>
    <property type="project" value="TreeGrafter"/>
</dbReference>
<feature type="transmembrane region" description="Helical" evidence="6">
    <location>
        <begin position="6"/>
        <end position="27"/>
    </location>
</feature>
<organism evidence="7 8">
    <name type="scientific">Orlajensenia leifsoniae</name>
    <dbReference type="NCBI Taxonomy" id="2561933"/>
    <lineage>
        <taxon>Bacteria</taxon>
        <taxon>Bacillati</taxon>
        <taxon>Actinomycetota</taxon>
        <taxon>Actinomycetes</taxon>
        <taxon>Micrococcales</taxon>
        <taxon>Microbacteriaceae</taxon>
        <taxon>Orlajensenia</taxon>
    </lineage>
</organism>
<keyword evidence="4 6" id="KW-1133">Transmembrane helix</keyword>
<dbReference type="InterPro" id="IPR001123">
    <property type="entry name" value="LeuE-type"/>
</dbReference>
<evidence type="ECO:0000256" key="3">
    <source>
        <dbReference type="ARBA" id="ARBA00022692"/>
    </source>
</evidence>
<accession>A0A4Y9QY98</accession>
<protein>
    <submittedName>
        <fullName evidence="7">Amino acid transporter</fullName>
    </submittedName>
</protein>
<proteinExistence type="predicted"/>
<dbReference type="AlphaFoldDB" id="A0A4Y9QY98"/>
<feature type="transmembrane region" description="Helical" evidence="6">
    <location>
        <begin position="69"/>
        <end position="88"/>
    </location>
</feature>
<feature type="transmembrane region" description="Helical" evidence="6">
    <location>
        <begin position="141"/>
        <end position="162"/>
    </location>
</feature>
<dbReference type="RefSeq" id="WP_135120611.1">
    <property type="nucleotide sequence ID" value="NZ_SPQZ01000004.1"/>
</dbReference>
<evidence type="ECO:0000313" key="7">
    <source>
        <dbReference type="EMBL" id="TFV96632.1"/>
    </source>
</evidence>
<keyword evidence="2" id="KW-1003">Cell membrane</keyword>
<evidence type="ECO:0000256" key="1">
    <source>
        <dbReference type="ARBA" id="ARBA00004651"/>
    </source>
</evidence>
<dbReference type="PANTHER" id="PTHR30086">
    <property type="entry name" value="ARGININE EXPORTER PROTEIN ARGO"/>
    <property type="match status" value="1"/>
</dbReference>
<dbReference type="Proteomes" id="UP000298127">
    <property type="component" value="Unassembled WGS sequence"/>
</dbReference>
<keyword evidence="5 6" id="KW-0472">Membrane</keyword>